<feature type="chain" id="PRO_5003412900" description="Fibronectin type-III domain-containing protein" evidence="11">
    <location>
        <begin position="20"/>
        <end position="882"/>
    </location>
</feature>
<evidence type="ECO:0000256" key="8">
    <source>
        <dbReference type="ARBA" id="ARBA00023180"/>
    </source>
</evidence>
<name>G1KSA1_ANOCA</name>
<evidence type="ECO:0000256" key="3">
    <source>
        <dbReference type="ARBA" id="ARBA00022729"/>
    </source>
</evidence>
<dbReference type="GO" id="GO:0009897">
    <property type="term" value="C:external side of plasma membrane"/>
    <property type="evidence" value="ECO:0000318"/>
    <property type="project" value="GO_Central"/>
</dbReference>
<evidence type="ECO:0000256" key="1">
    <source>
        <dbReference type="ARBA" id="ARBA00004479"/>
    </source>
</evidence>
<evidence type="ECO:0000256" key="6">
    <source>
        <dbReference type="ARBA" id="ARBA00023157"/>
    </source>
</evidence>
<feature type="domain" description="Fibronectin type-III" evidence="12">
    <location>
        <begin position="129"/>
        <end position="233"/>
    </location>
</feature>
<evidence type="ECO:0000256" key="10">
    <source>
        <dbReference type="SAM" id="Phobius"/>
    </source>
</evidence>
<evidence type="ECO:0000259" key="12">
    <source>
        <dbReference type="PROSITE" id="PS50853"/>
    </source>
</evidence>
<feature type="region of interest" description="Disordered" evidence="9">
    <location>
        <begin position="844"/>
        <end position="864"/>
    </location>
</feature>
<comment type="subcellular location">
    <subcellularLocation>
        <location evidence="1">Membrane</location>
        <topology evidence="1">Single-pass type I membrane protein</topology>
    </subcellularLocation>
</comment>
<dbReference type="InterPro" id="IPR013783">
    <property type="entry name" value="Ig-like_fold"/>
</dbReference>
<keyword evidence="7" id="KW-0675">Receptor</keyword>
<dbReference type="CTD" id="1439"/>
<reference evidence="13" key="2">
    <citation type="submission" date="2025-08" db="UniProtKB">
        <authorList>
            <consortium name="Ensembl"/>
        </authorList>
    </citation>
    <scope>IDENTIFICATION</scope>
</reference>
<dbReference type="AlphaFoldDB" id="G1KSA1"/>
<dbReference type="GO" id="GO:0016064">
    <property type="term" value="P:immunoglobulin mediated immune response"/>
    <property type="evidence" value="ECO:0000318"/>
    <property type="project" value="GO_Central"/>
</dbReference>
<dbReference type="KEGG" id="acs:103278847"/>
<dbReference type="Ensembl" id="ENSACAT00000016237.4">
    <property type="protein sequence ID" value="ENSACAP00000015919.3"/>
    <property type="gene ID" value="ENSACAG00000016208.4"/>
</dbReference>
<feature type="transmembrane region" description="Helical" evidence="10">
    <location>
        <begin position="445"/>
        <end position="466"/>
    </location>
</feature>
<dbReference type="GO" id="GO:0038157">
    <property type="term" value="P:granulocyte-macrophage colony-stimulating factor signaling pathway"/>
    <property type="evidence" value="ECO:0000318"/>
    <property type="project" value="GO_Central"/>
</dbReference>
<sequence>MRSYFIVLTLSLISSIIEARESSLMQTLNCSTDYDSYTACTWFEHQEARSLINMSLLILNPSPLGNNVQREPENMACSSQKVGSQIRWKCHKNQDTIFLGMENIFIFKPERSLDVQLNISFFNNVQPLPPQNLVVNITEDGDSFLIWEAGNGIIRNNWLENSLDFEVTYKRFWESWEESSSLLVSNASQCLLQHLVPGNTYVARVRSKPGRTSQFVGHYSDWSSVVIWDTPEGKVEAQPKNVHCQFKGIDQLKCSWEVRQEISSSILFALFYKDNTTSQEKECFPVHEMELPPSPLKGPKHVLQSCEISVTSPNGPSQYFVTVRPKEEKRTMEMAKRIKAAPPYNLSVTDLNYQAYKLQWKATAILDNIPQIYRILYWETGNPLEVKYVDASFDKVFTFTSKFLKLGSSYTAKVQAKVNGRSYDGPWSEWSKEIQWTTKDIFPPWGILLIGVISIILIMVVLYCCYKYLLCKKRKWDAAIPSPPRTLLLPDFFQKVELSDGLEDSSRQSSSKLQGFDYTKILEREMPVTHPESLPAESRKTEQHSLVSQDMEEIKLPNVSKAGQFLTQSVEKAIHSSHQVQIFDYDGPYLHLPPESSVRDVSQDVQIVPSEKTEIYMSLKHMKLPHCLYPQQLPVEKEKEAVPSFLTISDGQGEKKQQLLKRQEGSQRDTYVKEDNKTRGTQHLPGTNNSGQNGPLDYIATENLPVSQVEGSLHLIPVVASEKEMPACSRMATDVPETSADLSSSMMDQKKPDTVLPTKGQMLAIPSVTPPKAFDDYVMSLPATPGSTLKEGLGLSTEEPKHNKGFFIFNPDNKSPIFLSQVGDYCFFPSFKLNNEPLKNPKGTLGHGFSETGSKVTNPLDDANSVGSKLQTTISPLPRLEF</sequence>
<evidence type="ECO:0000256" key="7">
    <source>
        <dbReference type="ARBA" id="ARBA00023170"/>
    </source>
</evidence>
<dbReference type="Bgee" id="ENSACAG00000016208">
    <property type="expression patterns" value="Expressed in adrenal gland and 6 other cell types or tissues"/>
</dbReference>
<accession>G1KSA1</accession>
<dbReference type="GO" id="GO:0004896">
    <property type="term" value="F:cytokine receptor activity"/>
    <property type="evidence" value="ECO:0000318"/>
    <property type="project" value="GO_Central"/>
</dbReference>
<dbReference type="GO" id="GO:0038043">
    <property type="term" value="P:interleukin-5-mediated signaling pathway"/>
    <property type="evidence" value="ECO:0000318"/>
    <property type="project" value="GO_Central"/>
</dbReference>
<keyword evidence="4 10" id="KW-1133">Transmembrane helix</keyword>
<feature type="compositionally biased region" description="Polar residues" evidence="9">
    <location>
        <begin position="679"/>
        <end position="693"/>
    </location>
</feature>
<keyword evidence="2 10" id="KW-0812">Transmembrane</keyword>
<feature type="compositionally biased region" description="Basic and acidic residues" evidence="9">
    <location>
        <begin position="652"/>
        <end position="678"/>
    </location>
</feature>
<dbReference type="InterPro" id="IPR048668">
    <property type="entry name" value="IL3RB_N"/>
</dbReference>
<dbReference type="Pfam" id="PF00041">
    <property type="entry name" value="fn3"/>
    <property type="match status" value="1"/>
</dbReference>
<dbReference type="PANTHER" id="PTHR23037">
    <property type="entry name" value="CYTOKINE RECEPTOR"/>
    <property type="match status" value="1"/>
</dbReference>
<protein>
    <recommendedName>
        <fullName evidence="12">Fibronectin type-III domain-containing protein</fullName>
    </recommendedName>
</protein>
<evidence type="ECO:0000256" key="9">
    <source>
        <dbReference type="SAM" id="MobiDB-lite"/>
    </source>
</evidence>
<proteinExistence type="predicted"/>
<evidence type="ECO:0000256" key="4">
    <source>
        <dbReference type="ARBA" id="ARBA00022989"/>
    </source>
</evidence>
<dbReference type="PROSITE" id="PS50853">
    <property type="entry name" value="FN3"/>
    <property type="match status" value="2"/>
</dbReference>
<dbReference type="OrthoDB" id="8906725at2759"/>
<reference evidence="13" key="3">
    <citation type="submission" date="2025-09" db="UniProtKB">
        <authorList>
            <consortium name="Ensembl"/>
        </authorList>
    </citation>
    <scope>IDENTIFICATION</scope>
</reference>
<dbReference type="Pfam" id="PF21460">
    <property type="entry name" value="IL3Rb_N"/>
    <property type="match status" value="1"/>
</dbReference>
<dbReference type="GO" id="GO:0070665">
    <property type="term" value="P:positive regulation of leukocyte proliferation"/>
    <property type="evidence" value="ECO:0000318"/>
    <property type="project" value="GO_Central"/>
</dbReference>
<dbReference type="GeneTree" id="ENSGT00510000048963"/>
<feature type="signal peptide" evidence="11">
    <location>
        <begin position="1"/>
        <end position="19"/>
    </location>
</feature>
<evidence type="ECO:0000256" key="11">
    <source>
        <dbReference type="SAM" id="SignalP"/>
    </source>
</evidence>
<feature type="domain" description="Fibronectin type-III" evidence="12">
    <location>
        <begin position="342"/>
        <end position="440"/>
    </location>
</feature>
<feature type="region of interest" description="Disordered" evidence="9">
    <location>
        <begin position="650"/>
        <end position="694"/>
    </location>
</feature>
<dbReference type="CDD" id="cd00063">
    <property type="entry name" value="FN3"/>
    <property type="match status" value="2"/>
</dbReference>
<dbReference type="PANTHER" id="PTHR23037:SF22">
    <property type="entry name" value="CYTOKINE RECEPTOR COMMON SUBUNIT BETA"/>
    <property type="match status" value="1"/>
</dbReference>
<dbReference type="SUPFAM" id="SSF49265">
    <property type="entry name" value="Fibronectin type III"/>
    <property type="match status" value="4"/>
</dbReference>
<evidence type="ECO:0000256" key="5">
    <source>
        <dbReference type="ARBA" id="ARBA00023136"/>
    </source>
</evidence>
<keyword evidence="8" id="KW-0325">Glycoprotein</keyword>
<dbReference type="InterPro" id="IPR036116">
    <property type="entry name" value="FN3_sf"/>
</dbReference>
<dbReference type="GeneID" id="103278847"/>
<dbReference type="GO" id="GO:0038156">
    <property type="term" value="P:interleukin-3-mediated signaling pathway"/>
    <property type="evidence" value="ECO:0000318"/>
    <property type="project" value="GO_Central"/>
</dbReference>
<keyword evidence="14" id="KW-1185">Reference proteome</keyword>
<organism evidence="13 14">
    <name type="scientific">Anolis carolinensis</name>
    <name type="common">Green anole</name>
    <name type="synonym">American chameleon</name>
    <dbReference type="NCBI Taxonomy" id="28377"/>
    <lineage>
        <taxon>Eukaryota</taxon>
        <taxon>Metazoa</taxon>
        <taxon>Chordata</taxon>
        <taxon>Craniata</taxon>
        <taxon>Vertebrata</taxon>
        <taxon>Euteleostomi</taxon>
        <taxon>Lepidosauria</taxon>
        <taxon>Squamata</taxon>
        <taxon>Bifurcata</taxon>
        <taxon>Unidentata</taxon>
        <taxon>Episquamata</taxon>
        <taxon>Toxicofera</taxon>
        <taxon>Iguania</taxon>
        <taxon>Dactyloidae</taxon>
        <taxon>Anolis</taxon>
    </lineage>
</organism>
<reference evidence="13 14" key="1">
    <citation type="submission" date="2009-12" db="EMBL/GenBank/DDBJ databases">
        <title>The Genome Sequence of Anolis carolinensis (Green Anole Lizard).</title>
        <authorList>
            <consortium name="The Genome Sequencing Platform"/>
            <person name="Di Palma F."/>
            <person name="Alfoldi J."/>
            <person name="Heiman D."/>
            <person name="Young S."/>
            <person name="Grabherr M."/>
            <person name="Johnson J."/>
            <person name="Lander E.S."/>
            <person name="Lindblad-Toh K."/>
        </authorList>
    </citation>
    <scope>NUCLEOTIDE SEQUENCE [LARGE SCALE GENOMIC DNA]</scope>
    <source>
        <strain evidence="13 14">JBL SC #1</strain>
    </source>
</reference>
<dbReference type="Proteomes" id="UP000001646">
    <property type="component" value="Chromosome 5"/>
</dbReference>
<evidence type="ECO:0000313" key="14">
    <source>
        <dbReference type="Proteomes" id="UP000001646"/>
    </source>
</evidence>
<dbReference type="InterPro" id="IPR003961">
    <property type="entry name" value="FN3_dom"/>
</dbReference>
<dbReference type="SMART" id="SM00060">
    <property type="entry name" value="FN3"/>
    <property type="match status" value="2"/>
</dbReference>
<dbReference type="eggNOG" id="ENOG502RP2T">
    <property type="taxonomic scope" value="Eukaryota"/>
</dbReference>
<dbReference type="InParanoid" id="G1KSA1"/>
<dbReference type="GO" id="GO:0007259">
    <property type="term" value="P:cell surface receptor signaling pathway via JAK-STAT"/>
    <property type="evidence" value="ECO:0000318"/>
    <property type="project" value="GO_Central"/>
</dbReference>
<dbReference type="Gene3D" id="2.60.40.10">
    <property type="entry name" value="Immunoglobulins"/>
    <property type="match status" value="4"/>
</dbReference>
<keyword evidence="6" id="KW-1015">Disulfide bond</keyword>
<keyword evidence="5 10" id="KW-0472">Membrane</keyword>
<keyword evidence="3 11" id="KW-0732">Signal</keyword>
<dbReference type="HOGENOM" id="CLU_015884_0_0_1"/>
<evidence type="ECO:0000256" key="2">
    <source>
        <dbReference type="ARBA" id="ARBA00022692"/>
    </source>
</evidence>
<dbReference type="STRING" id="28377.ENSACAP00000015919"/>
<evidence type="ECO:0000313" key="13">
    <source>
        <dbReference type="Ensembl" id="ENSACAP00000015919.3"/>
    </source>
</evidence>
<gene>
    <name evidence="13" type="primary">csf2rb</name>
</gene>